<feature type="compositionally biased region" description="Low complexity" evidence="7">
    <location>
        <begin position="425"/>
        <end position="442"/>
    </location>
</feature>
<accession>A0AAD7I828</accession>
<evidence type="ECO:0000256" key="6">
    <source>
        <dbReference type="ARBA" id="ARBA00023242"/>
    </source>
</evidence>
<feature type="domain" description="Zn(2)-C6 fungal-type" evidence="8">
    <location>
        <begin position="112"/>
        <end position="143"/>
    </location>
</feature>
<dbReference type="InterPro" id="IPR051430">
    <property type="entry name" value="Fungal_TF_Env_Response"/>
</dbReference>
<evidence type="ECO:0000259" key="8">
    <source>
        <dbReference type="PROSITE" id="PS50048"/>
    </source>
</evidence>
<evidence type="ECO:0000256" key="1">
    <source>
        <dbReference type="ARBA" id="ARBA00022723"/>
    </source>
</evidence>
<feature type="compositionally biased region" description="Polar residues" evidence="7">
    <location>
        <begin position="311"/>
        <end position="357"/>
    </location>
</feature>
<evidence type="ECO:0000256" key="2">
    <source>
        <dbReference type="ARBA" id="ARBA00022833"/>
    </source>
</evidence>
<dbReference type="PANTHER" id="PTHR31944:SF131">
    <property type="entry name" value="HEME-RESPONSIVE ZINC FINGER TRANSCRIPTION FACTOR HAP1"/>
    <property type="match status" value="1"/>
</dbReference>
<feature type="compositionally biased region" description="Pro residues" evidence="7">
    <location>
        <begin position="677"/>
        <end position="686"/>
    </location>
</feature>
<feature type="compositionally biased region" description="Low complexity" evidence="7">
    <location>
        <begin position="380"/>
        <end position="404"/>
    </location>
</feature>
<dbReference type="SMART" id="SM00066">
    <property type="entry name" value="GAL4"/>
    <property type="match status" value="1"/>
</dbReference>
<evidence type="ECO:0000313" key="10">
    <source>
        <dbReference type="Proteomes" id="UP001215598"/>
    </source>
</evidence>
<gene>
    <name evidence="9" type="ORF">B0H16DRAFT_108991</name>
</gene>
<feature type="compositionally biased region" description="Low complexity" evidence="7">
    <location>
        <begin position="479"/>
        <end position="509"/>
    </location>
</feature>
<comment type="caution">
    <text evidence="9">The sequence shown here is derived from an EMBL/GenBank/DDBJ whole genome shotgun (WGS) entry which is preliminary data.</text>
</comment>
<feature type="region of interest" description="Disordered" evidence="7">
    <location>
        <begin position="227"/>
        <end position="521"/>
    </location>
</feature>
<feature type="compositionally biased region" description="Gly residues" evidence="7">
    <location>
        <begin position="367"/>
        <end position="379"/>
    </location>
</feature>
<dbReference type="GO" id="GO:0005634">
    <property type="term" value="C:nucleus"/>
    <property type="evidence" value="ECO:0007669"/>
    <property type="project" value="TreeGrafter"/>
</dbReference>
<keyword evidence="5" id="KW-0804">Transcription</keyword>
<dbReference type="SUPFAM" id="SSF57701">
    <property type="entry name" value="Zn2/Cys6 DNA-binding domain"/>
    <property type="match status" value="1"/>
</dbReference>
<keyword evidence="6" id="KW-0539">Nucleus</keyword>
<dbReference type="GO" id="GO:0001228">
    <property type="term" value="F:DNA-binding transcription activator activity, RNA polymerase II-specific"/>
    <property type="evidence" value="ECO:0007669"/>
    <property type="project" value="TreeGrafter"/>
</dbReference>
<dbReference type="PANTHER" id="PTHR31944">
    <property type="entry name" value="HEME-RESPONSIVE ZINC FINGER TRANSCRIPTION FACTOR HAP1"/>
    <property type="match status" value="1"/>
</dbReference>
<dbReference type="GO" id="GO:0008270">
    <property type="term" value="F:zinc ion binding"/>
    <property type="evidence" value="ECO:0007669"/>
    <property type="project" value="InterPro"/>
</dbReference>
<sequence length="724" mass="75822">MHISRGCSRRLCFRRTARELCEPTMQPRPAAGPRLPSIRQLHPYLPPTIADMDPGASTSTSPFVPYAPAPAPPQGGGGGYPPSSYAGSEGDERDAGGDNEPPKKKRRRQALSCTECKRRKIRCDRTQPCAPCVRRGDQAKCHWHVVEPATSSNAEKYVPRAEHEALRARVEVLEAYINSIPPSVLATLPPPGFAVPGSSSSGSFNAAQSNFDTPQGQVQLYTIAQGPGHEQSGFHSPPGQGLPPMQPFPGAGFQVQQDPGSFSGGQGHAASAGPFSGGIAPFQTQHQHTTGQDGGGSQYSRSPSHPRRASFSPTQPHTISPAQTQRRGSVSQQEQPQGVSTVSPADTQRRAASSSPVQRRRPSLQTQGGGASQWGGGFGSFPAASGAFTSSSSTGVFPSSSQGSGSTGGGNSGGTGTGGSGGNDTQGSPPSGAGGSFSTFSARPQGPSTRGHAAESPSLSVSPAFSAGSASGASGSGSRGSASFSSFSSSPGSSYSSATPTSYSHSSATPRPEYVPPAPGILYQPLHAHSSESVLPAQALARIIRPDVAAHVKREREREEPLLNVARQSPPHLRDVRTEPQGGGRQSAVDAPKNRPAQALQGARLRAGHAPWLQLQLLPPHARRRPPIPHTRLAPTTSACSWTLICIPTRRRSRPRRLLLTVRESGMSAALARGPHTRPPPRPLLPPGARNPAPVRAHLPRTPRTSAAPEPICRRPVKTKEWNV</sequence>
<evidence type="ECO:0000256" key="3">
    <source>
        <dbReference type="ARBA" id="ARBA00023015"/>
    </source>
</evidence>
<dbReference type="Pfam" id="PF00172">
    <property type="entry name" value="Zn_clus"/>
    <property type="match status" value="1"/>
</dbReference>
<keyword evidence="2" id="KW-0862">Zinc</keyword>
<evidence type="ECO:0000256" key="7">
    <source>
        <dbReference type="SAM" id="MobiDB-lite"/>
    </source>
</evidence>
<feature type="region of interest" description="Disordered" evidence="7">
    <location>
        <begin position="670"/>
        <end position="724"/>
    </location>
</feature>
<dbReference type="CDD" id="cd00067">
    <property type="entry name" value="GAL4"/>
    <property type="match status" value="1"/>
</dbReference>
<keyword evidence="1" id="KW-0479">Metal-binding</keyword>
<evidence type="ECO:0000256" key="4">
    <source>
        <dbReference type="ARBA" id="ARBA00023125"/>
    </source>
</evidence>
<dbReference type="EMBL" id="JARKIB010000118">
    <property type="protein sequence ID" value="KAJ7737131.1"/>
    <property type="molecule type" value="Genomic_DNA"/>
</dbReference>
<organism evidence="9 10">
    <name type="scientific">Mycena metata</name>
    <dbReference type="NCBI Taxonomy" id="1033252"/>
    <lineage>
        <taxon>Eukaryota</taxon>
        <taxon>Fungi</taxon>
        <taxon>Dikarya</taxon>
        <taxon>Basidiomycota</taxon>
        <taxon>Agaricomycotina</taxon>
        <taxon>Agaricomycetes</taxon>
        <taxon>Agaricomycetidae</taxon>
        <taxon>Agaricales</taxon>
        <taxon>Marasmiineae</taxon>
        <taxon>Mycenaceae</taxon>
        <taxon>Mycena</taxon>
    </lineage>
</organism>
<dbReference type="InterPro" id="IPR036864">
    <property type="entry name" value="Zn2-C6_fun-type_DNA-bd_sf"/>
</dbReference>
<evidence type="ECO:0000313" key="9">
    <source>
        <dbReference type="EMBL" id="KAJ7737131.1"/>
    </source>
</evidence>
<dbReference type="AlphaFoldDB" id="A0AAD7I828"/>
<reference evidence="9" key="1">
    <citation type="submission" date="2023-03" db="EMBL/GenBank/DDBJ databases">
        <title>Massive genome expansion in bonnet fungi (Mycena s.s.) driven by repeated elements and novel gene families across ecological guilds.</title>
        <authorList>
            <consortium name="Lawrence Berkeley National Laboratory"/>
            <person name="Harder C.B."/>
            <person name="Miyauchi S."/>
            <person name="Viragh M."/>
            <person name="Kuo A."/>
            <person name="Thoen E."/>
            <person name="Andreopoulos B."/>
            <person name="Lu D."/>
            <person name="Skrede I."/>
            <person name="Drula E."/>
            <person name="Henrissat B."/>
            <person name="Morin E."/>
            <person name="Kohler A."/>
            <person name="Barry K."/>
            <person name="LaButti K."/>
            <person name="Morin E."/>
            <person name="Salamov A."/>
            <person name="Lipzen A."/>
            <person name="Mereny Z."/>
            <person name="Hegedus B."/>
            <person name="Baldrian P."/>
            <person name="Stursova M."/>
            <person name="Weitz H."/>
            <person name="Taylor A."/>
            <person name="Grigoriev I.V."/>
            <person name="Nagy L.G."/>
            <person name="Martin F."/>
            <person name="Kauserud H."/>
        </authorList>
    </citation>
    <scope>NUCLEOTIDE SEQUENCE</scope>
    <source>
        <strain evidence="9">CBHHK182m</strain>
    </source>
</reference>
<proteinExistence type="predicted"/>
<dbReference type="Gene3D" id="4.10.240.10">
    <property type="entry name" value="Zn(2)-C6 fungal-type DNA-binding domain"/>
    <property type="match status" value="1"/>
</dbReference>
<dbReference type="PROSITE" id="PS00463">
    <property type="entry name" value="ZN2_CY6_FUNGAL_1"/>
    <property type="match status" value="1"/>
</dbReference>
<keyword evidence="3" id="KW-0805">Transcription regulation</keyword>
<dbReference type="InterPro" id="IPR001138">
    <property type="entry name" value="Zn2Cys6_DnaBD"/>
</dbReference>
<evidence type="ECO:0000256" key="5">
    <source>
        <dbReference type="ARBA" id="ARBA00023163"/>
    </source>
</evidence>
<dbReference type="Proteomes" id="UP001215598">
    <property type="component" value="Unassembled WGS sequence"/>
</dbReference>
<feature type="compositionally biased region" description="Basic and acidic residues" evidence="7">
    <location>
        <begin position="93"/>
        <end position="102"/>
    </location>
</feature>
<keyword evidence="10" id="KW-1185">Reference proteome</keyword>
<name>A0AAD7I828_9AGAR</name>
<feature type="compositionally biased region" description="Gly residues" evidence="7">
    <location>
        <begin position="405"/>
        <end position="424"/>
    </location>
</feature>
<feature type="region of interest" description="Disordered" evidence="7">
    <location>
        <begin position="554"/>
        <end position="602"/>
    </location>
</feature>
<feature type="region of interest" description="Disordered" evidence="7">
    <location>
        <begin position="24"/>
        <end position="111"/>
    </location>
</feature>
<dbReference type="PROSITE" id="PS50048">
    <property type="entry name" value="ZN2_CY6_FUNGAL_2"/>
    <property type="match status" value="1"/>
</dbReference>
<feature type="compositionally biased region" description="Low complexity" evidence="7">
    <location>
        <begin position="460"/>
        <end position="473"/>
    </location>
</feature>
<keyword evidence="4" id="KW-0238">DNA-binding</keyword>
<dbReference type="GO" id="GO:0000978">
    <property type="term" value="F:RNA polymerase II cis-regulatory region sequence-specific DNA binding"/>
    <property type="evidence" value="ECO:0007669"/>
    <property type="project" value="TreeGrafter"/>
</dbReference>
<protein>
    <recommendedName>
        <fullName evidence="8">Zn(2)-C6 fungal-type domain-containing protein</fullName>
    </recommendedName>
</protein>